<evidence type="ECO:0000256" key="6">
    <source>
        <dbReference type="ARBA" id="ARBA00022989"/>
    </source>
</evidence>
<dbReference type="Gene3D" id="1.10.3720.10">
    <property type="entry name" value="MetI-like"/>
    <property type="match status" value="1"/>
</dbReference>
<dbReference type="GO" id="GO:0022857">
    <property type="term" value="F:transmembrane transporter activity"/>
    <property type="evidence" value="ECO:0007669"/>
    <property type="project" value="InterPro"/>
</dbReference>
<dbReference type="InterPro" id="IPR035906">
    <property type="entry name" value="MetI-like_sf"/>
</dbReference>
<comment type="subcellular location">
    <subcellularLocation>
        <location evidence="1 8">Cell membrane</location>
        <topology evidence="1 8">Multi-pass membrane protein</topology>
    </subcellularLocation>
</comment>
<keyword evidence="2 8" id="KW-0813">Transport</keyword>
<evidence type="ECO:0000313" key="10">
    <source>
        <dbReference type="EMBL" id="ARU60023.1"/>
    </source>
</evidence>
<keyword evidence="7 8" id="KW-0472">Membrane</keyword>
<evidence type="ECO:0000256" key="1">
    <source>
        <dbReference type="ARBA" id="ARBA00004651"/>
    </source>
</evidence>
<dbReference type="CDD" id="cd06261">
    <property type="entry name" value="TM_PBP2"/>
    <property type="match status" value="1"/>
</dbReference>
<dbReference type="FunFam" id="1.10.3720.10:FF:000033">
    <property type="entry name" value="Polar amino acid ABC transporter permease"/>
    <property type="match status" value="1"/>
</dbReference>
<evidence type="ECO:0000256" key="5">
    <source>
        <dbReference type="ARBA" id="ARBA00022970"/>
    </source>
</evidence>
<keyword evidence="3" id="KW-1003">Cell membrane</keyword>
<comment type="similarity">
    <text evidence="8">Belongs to the binding-protein-dependent transport system permease family.</text>
</comment>
<accession>A0A1Y0IKQ8</accession>
<feature type="transmembrane region" description="Helical" evidence="8">
    <location>
        <begin position="20"/>
        <end position="43"/>
    </location>
</feature>
<dbReference type="PANTHER" id="PTHR30614">
    <property type="entry name" value="MEMBRANE COMPONENT OF AMINO ACID ABC TRANSPORTER"/>
    <property type="match status" value="1"/>
</dbReference>
<dbReference type="SUPFAM" id="SSF161098">
    <property type="entry name" value="MetI-like"/>
    <property type="match status" value="1"/>
</dbReference>
<dbReference type="Pfam" id="PF00528">
    <property type="entry name" value="BPD_transp_1"/>
    <property type="match status" value="1"/>
</dbReference>
<evidence type="ECO:0000256" key="7">
    <source>
        <dbReference type="ARBA" id="ARBA00023136"/>
    </source>
</evidence>
<proteinExistence type="inferred from homology"/>
<dbReference type="KEGG" id="tum:CBW65_02290"/>
<keyword evidence="4 8" id="KW-0812">Transmembrane</keyword>
<dbReference type="GO" id="GO:0043190">
    <property type="term" value="C:ATP-binding cassette (ABC) transporter complex"/>
    <property type="evidence" value="ECO:0007669"/>
    <property type="project" value="InterPro"/>
</dbReference>
<name>A0A1Y0IKQ8_9BACL</name>
<gene>
    <name evidence="10" type="ORF">CBW65_02290</name>
</gene>
<dbReference type="Proteomes" id="UP000195437">
    <property type="component" value="Chromosome"/>
</dbReference>
<feature type="transmembrane region" description="Helical" evidence="8">
    <location>
        <begin position="182"/>
        <end position="200"/>
    </location>
</feature>
<dbReference type="NCBIfam" id="TIGR01726">
    <property type="entry name" value="HEQRo_perm_3TM"/>
    <property type="match status" value="1"/>
</dbReference>
<evidence type="ECO:0000256" key="2">
    <source>
        <dbReference type="ARBA" id="ARBA00022448"/>
    </source>
</evidence>
<dbReference type="InterPro" id="IPR010065">
    <property type="entry name" value="AA_ABC_transptr_permease_3TM"/>
</dbReference>
<dbReference type="InterPro" id="IPR000515">
    <property type="entry name" value="MetI-like"/>
</dbReference>
<protein>
    <submittedName>
        <fullName evidence="10">Glutamine ABC transporter permease</fullName>
    </submittedName>
</protein>
<evidence type="ECO:0000256" key="8">
    <source>
        <dbReference type="RuleBase" id="RU363032"/>
    </source>
</evidence>
<dbReference type="GO" id="GO:0006865">
    <property type="term" value="P:amino acid transport"/>
    <property type="evidence" value="ECO:0007669"/>
    <property type="project" value="UniProtKB-KW"/>
</dbReference>
<dbReference type="InterPro" id="IPR043429">
    <property type="entry name" value="ArtM/GltK/GlnP/TcyL/YhdX-like"/>
</dbReference>
<sequence>MDFAGTFQSEFVTFMLKGFLLTLEVAGISILLSFAVGILIAILRYTKIPVLSQALFLWVECIRNLPLLLIIVFMYFGLDPFNISLTPKVAVIWALVIFESAMISEIVRSGLNSIDKGQTEAARSSGLTYVQTMRYILLPQALRRMIPPTVSQFISLLKDTSLATVIALPELMHSTSIVYAQHVSYVFPAILFAAFLYWAVNYPLSLVARRLEKRFTT</sequence>
<reference evidence="11" key="1">
    <citation type="submission" date="2017-05" db="EMBL/GenBank/DDBJ databases">
        <authorList>
            <person name="Sung H."/>
        </authorList>
    </citation>
    <scope>NUCLEOTIDE SEQUENCE [LARGE SCALE GENOMIC DNA]</scope>
    <source>
        <strain evidence="11">AR23208</strain>
    </source>
</reference>
<dbReference type="PANTHER" id="PTHR30614:SF41">
    <property type="entry name" value="INNER MEMBRANE AMINO-ACID ABC TRANSPORTER PERMEASE PROTEIN YHDY"/>
    <property type="match status" value="1"/>
</dbReference>
<dbReference type="RefSeq" id="WP_087455411.1">
    <property type="nucleotide sequence ID" value="NZ_CP021434.1"/>
</dbReference>
<dbReference type="PROSITE" id="PS50928">
    <property type="entry name" value="ABC_TM1"/>
    <property type="match status" value="1"/>
</dbReference>
<organism evidence="10 11">
    <name type="scientific">Tumebacillus avium</name>
    <dbReference type="NCBI Taxonomy" id="1903704"/>
    <lineage>
        <taxon>Bacteria</taxon>
        <taxon>Bacillati</taxon>
        <taxon>Bacillota</taxon>
        <taxon>Bacilli</taxon>
        <taxon>Bacillales</taxon>
        <taxon>Alicyclobacillaceae</taxon>
        <taxon>Tumebacillus</taxon>
    </lineage>
</organism>
<feature type="domain" description="ABC transmembrane type-1" evidence="9">
    <location>
        <begin position="19"/>
        <end position="208"/>
    </location>
</feature>
<dbReference type="EMBL" id="CP021434">
    <property type="protein sequence ID" value="ARU60023.1"/>
    <property type="molecule type" value="Genomic_DNA"/>
</dbReference>
<evidence type="ECO:0000259" key="9">
    <source>
        <dbReference type="PROSITE" id="PS50928"/>
    </source>
</evidence>
<keyword evidence="6 8" id="KW-1133">Transmembrane helix</keyword>
<evidence type="ECO:0000256" key="3">
    <source>
        <dbReference type="ARBA" id="ARBA00022475"/>
    </source>
</evidence>
<dbReference type="OrthoDB" id="9805999at2"/>
<dbReference type="AlphaFoldDB" id="A0A1Y0IKQ8"/>
<evidence type="ECO:0000313" key="11">
    <source>
        <dbReference type="Proteomes" id="UP000195437"/>
    </source>
</evidence>
<keyword evidence="5" id="KW-0029">Amino-acid transport</keyword>
<keyword evidence="11" id="KW-1185">Reference proteome</keyword>
<feature type="transmembrane region" description="Helical" evidence="8">
    <location>
        <begin position="55"/>
        <end position="78"/>
    </location>
</feature>
<evidence type="ECO:0000256" key="4">
    <source>
        <dbReference type="ARBA" id="ARBA00022692"/>
    </source>
</evidence>